<evidence type="ECO:0000256" key="5">
    <source>
        <dbReference type="ARBA" id="ARBA00022617"/>
    </source>
</evidence>
<dbReference type="InterPro" id="IPR002401">
    <property type="entry name" value="Cyt_P450_E_grp-I"/>
</dbReference>
<evidence type="ECO:0000256" key="1">
    <source>
        <dbReference type="ARBA" id="ARBA00001971"/>
    </source>
</evidence>
<dbReference type="CDD" id="cd11055">
    <property type="entry name" value="CYP3A-like"/>
    <property type="match status" value="1"/>
</dbReference>
<evidence type="ECO:0000256" key="10">
    <source>
        <dbReference type="ARBA" id="ARBA00023004"/>
    </source>
</evidence>
<evidence type="ECO:0000313" key="15">
    <source>
        <dbReference type="EMBL" id="AIL94154.1"/>
    </source>
</evidence>
<dbReference type="InterPro" id="IPR036396">
    <property type="entry name" value="Cyt_P450_sf"/>
</dbReference>
<dbReference type="PANTHER" id="PTHR24292:SF102">
    <property type="entry name" value="CYTOCHROME P450 FAMILY-RELATED"/>
    <property type="match status" value="1"/>
</dbReference>
<keyword evidence="10 13" id="KW-0408">Iron</keyword>
<comment type="similarity">
    <text evidence="4 14">Belongs to the cytochrome P450 family.</text>
</comment>
<keyword evidence="7" id="KW-0256">Endoplasmic reticulum</keyword>
<dbReference type="GO" id="GO:0016705">
    <property type="term" value="F:oxidoreductase activity, acting on paired donors, with incorporation or reduction of molecular oxygen"/>
    <property type="evidence" value="ECO:0007669"/>
    <property type="project" value="InterPro"/>
</dbReference>
<dbReference type="GO" id="GO:0005506">
    <property type="term" value="F:iron ion binding"/>
    <property type="evidence" value="ECO:0007669"/>
    <property type="project" value="InterPro"/>
</dbReference>
<keyword evidence="11 14" id="KW-0503">Monooxygenase</keyword>
<reference evidence="15" key="1">
    <citation type="submission" date="2013-09" db="EMBL/GenBank/DDBJ databases">
        <authorList>
            <person name="Lee J.-S."/>
        </authorList>
    </citation>
    <scope>NUCLEOTIDE SEQUENCE</scope>
</reference>
<dbReference type="PRINTS" id="PR00463">
    <property type="entry name" value="EP450I"/>
</dbReference>
<evidence type="ECO:0000256" key="3">
    <source>
        <dbReference type="ARBA" id="ARBA00004406"/>
    </source>
</evidence>
<name>A0A088DHX9_TIGJA</name>
<evidence type="ECO:0000256" key="9">
    <source>
        <dbReference type="ARBA" id="ARBA00023002"/>
    </source>
</evidence>
<accession>A0A088DHX9</accession>
<dbReference type="AlphaFoldDB" id="A0A088DHX9"/>
<keyword evidence="6 13" id="KW-0479">Metal-binding</keyword>
<comment type="subcellular location">
    <subcellularLocation>
        <location evidence="3">Endoplasmic reticulum membrane</location>
        <topology evidence="3">Peripheral membrane protein</topology>
    </subcellularLocation>
    <subcellularLocation>
        <location evidence="2">Microsome membrane</location>
        <topology evidence="2">Peripheral membrane protein</topology>
    </subcellularLocation>
</comment>
<sequence length="486" mass="55909">MDTLWTVLIGSVMILGARILAHLLKFRGYFELIGVPKVKETTFRLHQVVFHDFDVACMHKYGRVWGKYEGVAPHVFIVEPELLKDVLVKRFESFVERQYFPMEDKHRSLVDARSDAWKTMRKALTPTFTSGKLKNMFLNMHNVADEFIDAIQERLETNDVVDMKPLFQALSLDTIANCAFGVHTNSFKHPNNALFKRCQDLFSDMRVKNATESSLIFLGSYFPKIMEWIDLFGLENFEYLFDTTKDIALKRQEPRGDFVDKLKEMKSECDKGKGDLNEDQIFAQGVGFFQAGFETSSNTMTTLMYSFAKNPKVQELAYQEVTEVLKDTKGVVDYEAISKMTYLEAVIKENLRLNPPVIRIDRTCMKDTIIGGEKTPSLKLKKGTVVQIPIYAIHRNPDFFPNPDTFRPERFLEKDESVAEMTFQAFGGGPRVCIGMRFAMSEMKIALAKLISRFKITDSPQTKLTLLPGDPFFLAYPEMKVRLERR</sequence>
<dbReference type="GO" id="GO:0005789">
    <property type="term" value="C:endoplasmic reticulum membrane"/>
    <property type="evidence" value="ECO:0007669"/>
    <property type="project" value="UniProtKB-SubCell"/>
</dbReference>
<evidence type="ECO:0000256" key="7">
    <source>
        <dbReference type="ARBA" id="ARBA00022824"/>
    </source>
</evidence>
<evidence type="ECO:0000256" key="2">
    <source>
        <dbReference type="ARBA" id="ARBA00004174"/>
    </source>
</evidence>
<evidence type="ECO:0000256" key="13">
    <source>
        <dbReference type="PIRSR" id="PIRSR602401-1"/>
    </source>
</evidence>
<dbReference type="FunFam" id="1.10.630.10:FF:000182">
    <property type="entry name" value="Cytochrome P450 3A4"/>
    <property type="match status" value="1"/>
</dbReference>
<dbReference type="InterPro" id="IPR050476">
    <property type="entry name" value="Insect_CytP450_Detox"/>
</dbReference>
<evidence type="ECO:0000256" key="14">
    <source>
        <dbReference type="RuleBase" id="RU000461"/>
    </source>
</evidence>
<dbReference type="Pfam" id="PF00067">
    <property type="entry name" value="p450"/>
    <property type="match status" value="1"/>
</dbReference>
<dbReference type="InterPro" id="IPR017972">
    <property type="entry name" value="Cyt_P450_CS"/>
</dbReference>
<proteinExistence type="evidence at transcript level"/>
<dbReference type="InterPro" id="IPR001128">
    <property type="entry name" value="Cyt_P450"/>
</dbReference>
<feature type="binding site" description="axial binding residue" evidence="13">
    <location>
        <position position="433"/>
    </location>
    <ligand>
        <name>heme</name>
        <dbReference type="ChEBI" id="CHEBI:30413"/>
    </ligand>
    <ligandPart>
        <name>Fe</name>
        <dbReference type="ChEBI" id="CHEBI:18248"/>
    </ligandPart>
</feature>
<comment type="cofactor">
    <cofactor evidence="1 13">
        <name>heme</name>
        <dbReference type="ChEBI" id="CHEBI:30413"/>
    </cofactor>
</comment>
<evidence type="ECO:0000256" key="6">
    <source>
        <dbReference type="ARBA" id="ARBA00022723"/>
    </source>
</evidence>
<evidence type="ECO:0000256" key="12">
    <source>
        <dbReference type="ARBA" id="ARBA00023136"/>
    </source>
</evidence>
<reference evidence="15" key="2">
    <citation type="journal article" date="2014" name="Aquat. Toxicol.">
        <title>Crude oil exposure results in oxidative stress-mediated dysfunctional development and reproduction in the copepod Tigriopus japonicus and modulates expression of cytochrome P450 (CYP) genes.</title>
        <authorList>
            <person name="Han J."/>
            <person name="Won E.J."/>
            <person name="Hwang D.S."/>
            <person name="Shin K.H."/>
            <person name="Lee Y.S."/>
            <person name="Leung K.M."/>
            <person name="Lee S.J."/>
            <person name="Lee J.S."/>
        </authorList>
    </citation>
    <scope>NUCLEOTIDE SEQUENCE</scope>
</reference>
<keyword evidence="8" id="KW-0492">Microsome</keyword>
<organism evidence="15">
    <name type="scientific">Tigriopus japonicus</name>
    <name type="common">Copepod</name>
    <dbReference type="NCBI Taxonomy" id="158387"/>
    <lineage>
        <taxon>Eukaryota</taxon>
        <taxon>Metazoa</taxon>
        <taxon>Ecdysozoa</taxon>
        <taxon>Arthropoda</taxon>
        <taxon>Crustacea</taxon>
        <taxon>Multicrustacea</taxon>
        <taxon>Hexanauplia</taxon>
        <taxon>Copepoda</taxon>
        <taxon>Harpacticoida</taxon>
        <taxon>Harpacticidae</taxon>
        <taxon>Tigriopus</taxon>
    </lineage>
</organism>
<evidence type="ECO:0000256" key="4">
    <source>
        <dbReference type="ARBA" id="ARBA00010617"/>
    </source>
</evidence>
<dbReference type="GO" id="GO:0004497">
    <property type="term" value="F:monooxygenase activity"/>
    <property type="evidence" value="ECO:0007669"/>
    <property type="project" value="UniProtKB-KW"/>
</dbReference>
<dbReference type="GO" id="GO:0020037">
    <property type="term" value="F:heme binding"/>
    <property type="evidence" value="ECO:0007669"/>
    <property type="project" value="InterPro"/>
</dbReference>
<dbReference type="Gene3D" id="1.10.630.10">
    <property type="entry name" value="Cytochrome P450"/>
    <property type="match status" value="1"/>
</dbReference>
<keyword evidence="5 13" id="KW-0349">Heme</keyword>
<dbReference type="PROSITE" id="PS00086">
    <property type="entry name" value="CYTOCHROME_P450"/>
    <property type="match status" value="1"/>
</dbReference>
<evidence type="ECO:0000256" key="11">
    <source>
        <dbReference type="ARBA" id="ARBA00023033"/>
    </source>
</evidence>
<keyword evidence="12" id="KW-0472">Membrane</keyword>
<protein>
    <submittedName>
        <fullName evidence="15">Cytochrome P450 CYP3027B1</fullName>
    </submittedName>
</protein>
<gene>
    <name evidence="15" type="primary">CYP3027B1</name>
</gene>
<keyword evidence="9 14" id="KW-0560">Oxidoreductase</keyword>
<evidence type="ECO:0000256" key="8">
    <source>
        <dbReference type="ARBA" id="ARBA00022848"/>
    </source>
</evidence>
<dbReference type="SUPFAM" id="SSF48264">
    <property type="entry name" value="Cytochrome P450"/>
    <property type="match status" value="1"/>
</dbReference>
<dbReference type="EMBL" id="KF640000">
    <property type="protein sequence ID" value="AIL94154.1"/>
    <property type="molecule type" value="mRNA"/>
</dbReference>
<dbReference type="PRINTS" id="PR00385">
    <property type="entry name" value="P450"/>
</dbReference>
<dbReference type="PANTHER" id="PTHR24292">
    <property type="entry name" value="CYTOCHROME P450"/>
    <property type="match status" value="1"/>
</dbReference>